<accession>D8JSA3</accession>
<dbReference type="GO" id="GO:0004497">
    <property type="term" value="F:monooxygenase activity"/>
    <property type="evidence" value="ECO:0007669"/>
    <property type="project" value="UniProtKB-KW"/>
</dbReference>
<dbReference type="InterPro" id="IPR007138">
    <property type="entry name" value="ABM_dom"/>
</dbReference>
<gene>
    <name evidence="2" type="ordered locus">Hden_0541</name>
</gene>
<dbReference type="Proteomes" id="UP000002033">
    <property type="component" value="Chromosome"/>
</dbReference>
<proteinExistence type="predicted"/>
<dbReference type="EMBL" id="CP002083">
    <property type="protein sequence ID" value="ADJ22362.1"/>
    <property type="molecule type" value="Genomic_DNA"/>
</dbReference>
<dbReference type="AlphaFoldDB" id="D8JSA3"/>
<dbReference type="eggNOG" id="COG2329">
    <property type="taxonomic scope" value="Bacteria"/>
</dbReference>
<keyword evidence="3" id="KW-1185">Reference proteome</keyword>
<feature type="domain" description="ABM" evidence="1">
    <location>
        <begin position="2"/>
        <end position="94"/>
    </location>
</feature>
<dbReference type="STRING" id="582899.Hden_0541"/>
<dbReference type="HOGENOM" id="CLU_141544_0_0_5"/>
<evidence type="ECO:0000259" key="1">
    <source>
        <dbReference type="PROSITE" id="PS51725"/>
    </source>
</evidence>
<keyword evidence="2" id="KW-0503">Monooxygenase</keyword>
<dbReference type="Pfam" id="PF03992">
    <property type="entry name" value="ABM"/>
    <property type="match status" value="1"/>
</dbReference>
<dbReference type="InterPro" id="IPR050404">
    <property type="entry name" value="Heme-degrading_MO"/>
</dbReference>
<evidence type="ECO:0000313" key="3">
    <source>
        <dbReference type="Proteomes" id="UP000002033"/>
    </source>
</evidence>
<dbReference type="OrthoDB" id="9798115at2"/>
<organism evidence="2 3">
    <name type="scientific">Hyphomicrobium denitrificans (strain ATCC 51888 / DSM 1869 / NCIMB 11706 / TK 0415)</name>
    <dbReference type="NCBI Taxonomy" id="582899"/>
    <lineage>
        <taxon>Bacteria</taxon>
        <taxon>Pseudomonadati</taxon>
        <taxon>Pseudomonadota</taxon>
        <taxon>Alphaproteobacteria</taxon>
        <taxon>Hyphomicrobiales</taxon>
        <taxon>Hyphomicrobiaceae</taxon>
        <taxon>Hyphomicrobium</taxon>
    </lineage>
</organism>
<sequence>MFIAMNRLKVVKGSEHEFEQVWFNRKSTLSDAPGFVVFHLVKGPERDDHVLYASHTVWRSRADFDAWTKSDQFRHAHANADGKQKFSLIFGPEFEGFTVLQEVTPEGARLVDAA</sequence>
<evidence type="ECO:0000313" key="2">
    <source>
        <dbReference type="EMBL" id="ADJ22362.1"/>
    </source>
</evidence>
<reference evidence="3" key="1">
    <citation type="journal article" date="2011" name="J. Bacteriol.">
        <title>Genome sequences of eight morphologically diverse alphaproteobacteria.</title>
        <authorList>
            <consortium name="US DOE Joint Genome Institute"/>
            <person name="Brown P.J."/>
            <person name="Kysela D.T."/>
            <person name="Buechlein A."/>
            <person name="Hemmerich C."/>
            <person name="Brun Y.V."/>
        </authorList>
    </citation>
    <scope>NUCLEOTIDE SEQUENCE [LARGE SCALE GENOMIC DNA]</scope>
    <source>
        <strain evidence="3">ATCC 51888 / DSM 1869 / NCIB 11706 / TK 0415</strain>
    </source>
</reference>
<name>D8JSA3_HYPDA</name>
<dbReference type="PANTHER" id="PTHR34474">
    <property type="entry name" value="SIGNAL TRANSDUCTION PROTEIN TRAP"/>
    <property type="match status" value="1"/>
</dbReference>
<dbReference type="Gene3D" id="3.30.70.100">
    <property type="match status" value="1"/>
</dbReference>
<dbReference type="RefSeq" id="WP_013214579.1">
    <property type="nucleotide sequence ID" value="NC_014313.1"/>
</dbReference>
<dbReference type="PROSITE" id="PS51725">
    <property type="entry name" value="ABM"/>
    <property type="match status" value="1"/>
</dbReference>
<dbReference type="SUPFAM" id="SSF54909">
    <property type="entry name" value="Dimeric alpha+beta barrel"/>
    <property type="match status" value="1"/>
</dbReference>
<dbReference type="KEGG" id="hdn:Hden_0541"/>
<dbReference type="InterPro" id="IPR011008">
    <property type="entry name" value="Dimeric_a/b-barrel"/>
</dbReference>
<protein>
    <submittedName>
        <fullName evidence="2">Antibiotic biosynthesis monooxygenase</fullName>
    </submittedName>
</protein>
<dbReference type="PANTHER" id="PTHR34474:SF2">
    <property type="entry name" value="SIGNAL TRANSDUCTION PROTEIN TRAP"/>
    <property type="match status" value="1"/>
</dbReference>
<keyword evidence="2" id="KW-0560">Oxidoreductase</keyword>